<dbReference type="InterPro" id="IPR013766">
    <property type="entry name" value="Thioredoxin_domain"/>
</dbReference>
<name>A0A2N5ZHE8_MUIH1</name>
<dbReference type="PROSITE" id="PS51352">
    <property type="entry name" value="THIOREDOXIN_2"/>
    <property type="match status" value="1"/>
</dbReference>
<dbReference type="Pfam" id="PF00085">
    <property type="entry name" value="Thioredoxin"/>
    <property type="match status" value="1"/>
</dbReference>
<feature type="chain" id="PRO_5014782111" description="Thioredoxin domain-containing protein" evidence="1">
    <location>
        <begin position="18"/>
        <end position="155"/>
    </location>
</feature>
<dbReference type="SUPFAM" id="SSF52833">
    <property type="entry name" value="Thioredoxin-like"/>
    <property type="match status" value="1"/>
</dbReference>
<organism evidence="3 4">
    <name type="scientific">Muiribacterium halophilum</name>
    <dbReference type="NCBI Taxonomy" id="2053465"/>
    <lineage>
        <taxon>Bacteria</taxon>
        <taxon>Candidatus Muiribacteriota</taxon>
        <taxon>Candidatus Muiribacteriia</taxon>
        <taxon>Candidatus Muiribacteriales</taxon>
        <taxon>Candidatus Muiribacteriaceae</taxon>
        <taxon>Candidatus Muiribacterium</taxon>
    </lineage>
</organism>
<evidence type="ECO:0000313" key="3">
    <source>
        <dbReference type="EMBL" id="PLX18105.1"/>
    </source>
</evidence>
<dbReference type="Gene3D" id="3.40.30.10">
    <property type="entry name" value="Glutaredoxin"/>
    <property type="match status" value="1"/>
</dbReference>
<dbReference type="PRINTS" id="PR00421">
    <property type="entry name" value="THIOREDOXIN"/>
</dbReference>
<dbReference type="AlphaFoldDB" id="A0A2N5ZHE8"/>
<reference evidence="3 4" key="1">
    <citation type="submission" date="2017-11" db="EMBL/GenBank/DDBJ databases">
        <title>Genome-resolved metagenomics identifies genetic mobility, metabolic interactions, and unexpected diversity in perchlorate-reducing communities.</title>
        <authorList>
            <person name="Barnum T.P."/>
            <person name="Figueroa I.A."/>
            <person name="Carlstrom C.I."/>
            <person name="Lucas L.N."/>
            <person name="Engelbrektson A.L."/>
            <person name="Coates J.D."/>
        </authorList>
    </citation>
    <scope>NUCLEOTIDE SEQUENCE [LARGE SCALE GENOMIC DNA]</scope>
    <source>
        <strain evidence="3">BM706</strain>
    </source>
</reference>
<dbReference type="EMBL" id="PKTG01000071">
    <property type="protein sequence ID" value="PLX18105.1"/>
    <property type="molecule type" value="Genomic_DNA"/>
</dbReference>
<sequence length="155" mass="17865">MKIFRILMILVMLFSLAACKKTNNTANKVEQKIEKKEPVAAVEKTENKDVVVHIESEEQYNQMLKENQFVVADFYADWCSPCKKLAPHVVSLANEFDGKVVFLKINVDNVRSIAAKLRIDSIPRVFFFKDGKDVEIVKGYMDLDEFRNKVNAMMK</sequence>
<dbReference type="PANTHER" id="PTHR45663">
    <property type="entry name" value="GEO12009P1"/>
    <property type="match status" value="1"/>
</dbReference>
<dbReference type="InterPro" id="IPR036249">
    <property type="entry name" value="Thioredoxin-like_sf"/>
</dbReference>
<feature type="signal peptide" evidence="1">
    <location>
        <begin position="1"/>
        <end position="17"/>
    </location>
</feature>
<evidence type="ECO:0000256" key="1">
    <source>
        <dbReference type="SAM" id="SignalP"/>
    </source>
</evidence>
<dbReference type="GO" id="GO:0015035">
    <property type="term" value="F:protein-disulfide reductase activity"/>
    <property type="evidence" value="ECO:0007669"/>
    <property type="project" value="TreeGrafter"/>
</dbReference>
<accession>A0A2N5ZHE8</accession>
<proteinExistence type="predicted"/>
<dbReference type="PROSITE" id="PS51257">
    <property type="entry name" value="PROKAR_LIPOPROTEIN"/>
    <property type="match status" value="1"/>
</dbReference>
<evidence type="ECO:0000259" key="2">
    <source>
        <dbReference type="PROSITE" id="PS51352"/>
    </source>
</evidence>
<comment type="caution">
    <text evidence="3">The sequence shown here is derived from an EMBL/GenBank/DDBJ whole genome shotgun (WGS) entry which is preliminary data.</text>
</comment>
<protein>
    <recommendedName>
        <fullName evidence="2">Thioredoxin domain-containing protein</fullName>
    </recommendedName>
</protein>
<keyword evidence="1" id="KW-0732">Signal</keyword>
<evidence type="ECO:0000313" key="4">
    <source>
        <dbReference type="Proteomes" id="UP000234857"/>
    </source>
</evidence>
<gene>
    <name evidence="3" type="ORF">C0601_05430</name>
</gene>
<dbReference type="GO" id="GO:0005737">
    <property type="term" value="C:cytoplasm"/>
    <property type="evidence" value="ECO:0007669"/>
    <property type="project" value="TreeGrafter"/>
</dbReference>
<feature type="domain" description="Thioredoxin" evidence="2">
    <location>
        <begin position="31"/>
        <end position="155"/>
    </location>
</feature>
<dbReference type="Proteomes" id="UP000234857">
    <property type="component" value="Unassembled WGS sequence"/>
</dbReference>
<dbReference type="CDD" id="cd02947">
    <property type="entry name" value="TRX_family"/>
    <property type="match status" value="1"/>
</dbReference>
<dbReference type="PANTHER" id="PTHR45663:SF11">
    <property type="entry name" value="GEO12009P1"/>
    <property type="match status" value="1"/>
</dbReference>